<dbReference type="SUPFAM" id="SSF55729">
    <property type="entry name" value="Acyl-CoA N-acyltransferases (Nat)"/>
    <property type="match status" value="1"/>
</dbReference>
<dbReference type="AlphaFoldDB" id="A0A553CNV0"/>
<keyword evidence="3" id="KW-1185">Reference proteome</keyword>
<protein>
    <submittedName>
        <fullName evidence="2">GNAT family N-acetyltransferase</fullName>
    </submittedName>
</protein>
<comment type="caution">
    <text evidence="2">The sequence shown here is derived from an EMBL/GenBank/DDBJ whole genome shotgun (WGS) entry which is preliminary data.</text>
</comment>
<reference evidence="2 3" key="1">
    <citation type="submission" date="2019-07" db="EMBL/GenBank/DDBJ databases">
        <title>Novel species of Flavobacterium.</title>
        <authorList>
            <person name="Liu Q."/>
            <person name="Xin Y.-H."/>
        </authorList>
    </citation>
    <scope>NUCLEOTIDE SEQUENCE [LARGE SCALE GENOMIC DNA]</scope>
    <source>
        <strain evidence="2 3">LB3P56</strain>
    </source>
</reference>
<sequence length="183" mass="20654">MITQATTEDVSSLNQLINSAYRGESSKKGWTTEANLLEGKRTTEAELIEIIKDKKNTILKYSENNQILGCVLLKRKKDELYLGMLTVSPELQNSGIGKKLMQKAEIFAEELGLSKIVMTVISVREELISWYKRKGFVDTGAREPFPVSEVFSQTSNDSLEFMVLEKRIPQNDVSLAPLNTDFE</sequence>
<dbReference type="InterPro" id="IPR050276">
    <property type="entry name" value="MshD_Acetyltransferase"/>
</dbReference>
<dbReference type="RefSeq" id="WP_143389858.1">
    <property type="nucleotide sequence ID" value="NZ_VJZQ01000005.1"/>
</dbReference>
<dbReference type="PROSITE" id="PS51186">
    <property type="entry name" value="GNAT"/>
    <property type="match status" value="1"/>
</dbReference>
<evidence type="ECO:0000313" key="3">
    <source>
        <dbReference type="Proteomes" id="UP000318585"/>
    </source>
</evidence>
<dbReference type="PANTHER" id="PTHR43617:SF9">
    <property type="entry name" value="GNAT FAMILY ACETYLTRANSFERASE"/>
    <property type="match status" value="1"/>
</dbReference>
<dbReference type="GO" id="GO:0016747">
    <property type="term" value="F:acyltransferase activity, transferring groups other than amino-acyl groups"/>
    <property type="evidence" value="ECO:0007669"/>
    <property type="project" value="InterPro"/>
</dbReference>
<organism evidence="2 3">
    <name type="scientific">Flavobacterium franklandianum</name>
    <dbReference type="NCBI Taxonomy" id="2594430"/>
    <lineage>
        <taxon>Bacteria</taxon>
        <taxon>Pseudomonadati</taxon>
        <taxon>Bacteroidota</taxon>
        <taxon>Flavobacteriia</taxon>
        <taxon>Flavobacteriales</taxon>
        <taxon>Flavobacteriaceae</taxon>
        <taxon>Flavobacterium</taxon>
    </lineage>
</organism>
<accession>A0A553CNV0</accession>
<dbReference type="Gene3D" id="3.40.630.30">
    <property type="match status" value="1"/>
</dbReference>
<proteinExistence type="predicted"/>
<name>A0A553CNV0_9FLAO</name>
<dbReference type="InterPro" id="IPR016181">
    <property type="entry name" value="Acyl_CoA_acyltransferase"/>
</dbReference>
<dbReference type="OrthoDB" id="9796381at2"/>
<dbReference type="Proteomes" id="UP000318585">
    <property type="component" value="Unassembled WGS sequence"/>
</dbReference>
<dbReference type="CDD" id="cd04301">
    <property type="entry name" value="NAT_SF"/>
    <property type="match status" value="1"/>
</dbReference>
<dbReference type="EMBL" id="VJZR01000003">
    <property type="protein sequence ID" value="TRX22210.1"/>
    <property type="molecule type" value="Genomic_DNA"/>
</dbReference>
<dbReference type="PANTHER" id="PTHR43617">
    <property type="entry name" value="L-AMINO ACID N-ACETYLTRANSFERASE"/>
    <property type="match status" value="1"/>
</dbReference>
<gene>
    <name evidence="2" type="ORF">FNW17_05945</name>
</gene>
<keyword evidence="2" id="KW-0808">Transferase</keyword>
<evidence type="ECO:0000313" key="2">
    <source>
        <dbReference type="EMBL" id="TRX22210.1"/>
    </source>
</evidence>
<dbReference type="InterPro" id="IPR000182">
    <property type="entry name" value="GNAT_dom"/>
</dbReference>
<feature type="domain" description="N-acetyltransferase" evidence="1">
    <location>
        <begin position="1"/>
        <end position="169"/>
    </location>
</feature>
<dbReference type="Pfam" id="PF13673">
    <property type="entry name" value="Acetyltransf_10"/>
    <property type="match status" value="1"/>
</dbReference>
<evidence type="ECO:0000259" key="1">
    <source>
        <dbReference type="PROSITE" id="PS51186"/>
    </source>
</evidence>